<dbReference type="AlphaFoldDB" id="A0A515EPW9"/>
<dbReference type="Pfam" id="PF00561">
    <property type="entry name" value="Abhydrolase_1"/>
    <property type="match status" value="1"/>
</dbReference>
<dbReference type="SUPFAM" id="SSF53474">
    <property type="entry name" value="alpha/beta-Hydrolases"/>
    <property type="match status" value="1"/>
</dbReference>
<accession>A0A515EPW9</accession>
<feature type="domain" description="AB hydrolase-1" evidence="1">
    <location>
        <begin position="64"/>
        <end position="254"/>
    </location>
</feature>
<keyword evidence="3" id="KW-1185">Reference proteome</keyword>
<dbReference type="RefSeq" id="WP_142811872.1">
    <property type="nucleotide sequence ID" value="NZ_CP036282.1"/>
</dbReference>
<name>A0A515EPW9_9BURK</name>
<dbReference type="InterPro" id="IPR000073">
    <property type="entry name" value="AB_hydrolase_1"/>
</dbReference>
<dbReference type="Proteomes" id="UP000317365">
    <property type="component" value="Chromosome"/>
</dbReference>
<organism evidence="2 3">
    <name type="scientific">Rhodoferax aquaticus</name>
    <dbReference type="NCBI Taxonomy" id="2527691"/>
    <lineage>
        <taxon>Bacteria</taxon>
        <taxon>Pseudomonadati</taxon>
        <taxon>Pseudomonadota</taxon>
        <taxon>Betaproteobacteria</taxon>
        <taxon>Burkholderiales</taxon>
        <taxon>Comamonadaceae</taxon>
        <taxon>Rhodoferax</taxon>
    </lineage>
</organism>
<dbReference type="InterPro" id="IPR029058">
    <property type="entry name" value="AB_hydrolase_fold"/>
</dbReference>
<dbReference type="EMBL" id="CP036282">
    <property type="protein sequence ID" value="QDL54712.1"/>
    <property type="molecule type" value="Genomic_DNA"/>
</dbReference>
<keyword evidence="2" id="KW-0378">Hydrolase</keyword>
<proteinExistence type="predicted"/>
<gene>
    <name evidence="2" type="ORF">EXZ61_11325</name>
</gene>
<sequence>MKTPTEPPRELAVQGKPVLVYFHGAPGGVQELVWLEREAAALGLTCMAVDRFMLPSALQGDAYFQALAAHIQTKLGGRTCWFVGFSIGSYVALQTARWMQGQVKCLHLVSSAAPLESGDFLPGMAGKVVFQLAQNWPLVFAVVSRWQGLLAKLAPAALYGMLFGSAAGGDKTLAKDSSFQSTLQGLLASSLGPGVHGYMRDVGSYVQPWATALSAMDVPAQLWHGDQDNWSPLGMAHSLAHLLPKAQPVHVLPGLSHYSCLFQALPRICQQFANEPQASW</sequence>
<dbReference type="Gene3D" id="3.40.50.1820">
    <property type="entry name" value="alpha/beta hydrolase"/>
    <property type="match status" value="1"/>
</dbReference>
<evidence type="ECO:0000259" key="1">
    <source>
        <dbReference type="Pfam" id="PF00561"/>
    </source>
</evidence>
<reference evidence="3" key="1">
    <citation type="submission" date="2019-02" db="EMBL/GenBank/DDBJ databases">
        <title>Complete genome sequence of Rhodoferax sp. Gr-4.</title>
        <authorList>
            <person name="Jin L."/>
        </authorList>
    </citation>
    <scope>NUCLEOTIDE SEQUENCE [LARGE SCALE GENOMIC DNA]</scope>
    <source>
        <strain evidence="3">Gr-4</strain>
    </source>
</reference>
<evidence type="ECO:0000313" key="2">
    <source>
        <dbReference type="EMBL" id="QDL54712.1"/>
    </source>
</evidence>
<protein>
    <submittedName>
        <fullName evidence="2">Alpha/beta hydrolase</fullName>
    </submittedName>
</protein>
<dbReference type="GO" id="GO:0016787">
    <property type="term" value="F:hydrolase activity"/>
    <property type="evidence" value="ECO:0007669"/>
    <property type="project" value="UniProtKB-KW"/>
</dbReference>
<reference evidence="3" key="2">
    <citation type="journal article" date="2020" name="Int. J. Syst. Evol. Microbiol.">
        <title>Genomic insights into a novel species Rhodoferax aquaticus sp. nov., isolated from freshwater.</title>
        <authorList>
            <person name="Li T."/>
            <person name="Zhuo Y."/>
            <person name="Jin C.Z."/>
            <person name="Wu X."/>
            <person name="Ko S.R."/>
            <person name="Jin F.J."/>
            <person name="Ahn C.Y."/>
            <person name="Oh H.M."/>
            <person name="Lee H.G."/>
            <person name="Jin L."/>
        </authorList>
    </citation>
    <scope>NUCLEOTIDE SEQUENCE [LARGE SCALE GENOMIC DNA]</scope>
    <source>
        <strain evidence="3">Gr-4</strain>
    </source>
</reference>
<dbReference type="KEGG" id="rhg:EXZ61_11325"/>
<evidence type="ECO:0000313" key="3">
    <source>
        <dbReference type="Proteomes" id="UP000317365"/>
    </source>
</evidence>